<evidence type="ECO:0000313" key="2">
    <source>
        <dbReference type="Proteomes" id="UP000296049"/>
    </source>
</evidence>
<protein>
    <submittedName>
        <fullName evidence="1">Uncharacterized protein</fullName>
    </submittedName>
</protein>
<sequence length="431" mass="49066">MQKQHISAAHMLLSVLTSCEHKMREFCSDWLLREVALESPGRDAVLAVLIQRLRQARDTWSKNPQQLSEVLLSQDIESKPIFDFGSTTLLRRGSIRKGPYATPSLLHTAKNHLKGTLIAPHIVAKHPVKEFRLEQDEYLLRGTLRQQDPDLADKLYITLSCKQAVLGSDPICIFWESQKEERRDASLERHRSAEAKLVTVPAEQCNREKCYLMVYNAKIISWQQIFYKGWKYHENSRSLVDSLATEPGLKLQGAGEGLDSAGHRMTLSAQENSACAAIAPRKHSCQKASLSMGSSKNESNRRSTYHRMFKFNLGGSEQQLLTTEAAKSQKTLQAWQRSITSQETAKGFQAISNAFENLKLFMKIQDSTTAQTHKTQINEKMYFTEQQHYKRAEEKLWLVTSMLLLLEELGSLQNADAAVWAPDYKIRDLQL</sequence>
<keyword evidence="2" id="KW-1185">Reference proteome</keyword>
<dbReference type="AlphaFoldDB" id="R0LA48"/>
<accession>R0LA48</accession>
<name>R0LA48_ANAPL</name>
<organism evidence="1 2">
    <name type="scientific">Anas platyrhynchos</name>
    <name type="common">Mallard</name>
    <name type="synonym">Anas boschas</name>
    <dbReference type="NCBI Taxonomy" id="8839"/>
    <lineage>
        <taxon>Eukaryota</taxon>
        <taxon>Metazoa</taxon>
        <taxon>Chordata</taxon>
        <taxon>Craniata</taxon>
        <taxon>Vertebrata</taxon>
        <taxon>Euteleostomi</taxon>
        <taxon>Archelosauria</taxon>
        <taxon>Archosauria</taxon>
        <taxon>Dinosauria</taxon>
        <taxon>Saurischia</taxon>
        <taxon>Theropoda</taxon>
        <taxon>Coelurosauria</taxon>
        <taxon>Aves</taxon>
        <taxon>Neognathae</taxon>
        <taxon>Galloanserae</taxon>
        <taxon>Anseriformes</taxon>
        <taxon>Anatidae</taxon>
        <taxon>Anatinae</taxon>
        <taxon>Anas</taxon>
    </lineage>
</organism>
<dbReference type="EMBL" id="KB743520">
    <property type="protein sequence ID" value="EOA98319.1"/>
    <property type="molecule type" value="Genomic_DNA"/>
</dbReference>
<proteinExistence type="predicted"/>
<dbReference type="PROSITE" id="PS51257">
    <property type="entry name" value="PROKAR_LIPOPROTEIN"/>
    <property type="match status" value="1"/>
</dbReference>
<dbReference type="Proteomes" id="UP000296049">
    <property type="component" value="Unassembled WGS sequence"/>
</dbReference>
<reference evidence="2" key="1">
    <citation type="journal article" date="2013" name="Nat. Genet.">
        <title>The duck genome and transcriptome provide insight into an avian influenza virus reservoir species.</title>
        <authorList>
            <person name="Huang Y."/>
            <person name="Li Y."/>
            <person name="Burt D.W."/>
            <person name="Chen H."/>
            <person name="Zhang Y."/>
            <person name="Qian W."/>
            <person name="Kim H."/>
            <person name="Gan S."/>
            <person name="Zhao Y."/>
            <person name="Li J."/>
            <person name="Yi K."/>
            <person name="Feng H."/>
            <person name="Zhu P."/>
            <person name="Li B."/>
            <person name="Liu Q."/>
            <person name="Fairley S."/>
            <person name="Magor K.E."/>
            <person name="Du Z."/>
            <person name="Hu X."/>
            <person name="Goodman L."/>
            <person name="Tafer H."/>
            <person name="Vignal A."/>
            <person name="Lee T."/>
            <person name="Kim K.W."/>
            <person name="Sheng Z."/>
            <person name="An Y."/>
            <person name="Searle S."/>
            <person name="Herrero J."/>
            <person name="Groenen M.A."/>
            <person name="Crooijmans R.P."/>
            <person name="Faraut T."/>
            <person name="Cai Q."/>
            <person name="Webster R.G."/>
            <person name="Aldridge J.R."/>
            <person name="Warren W.C."/>
            <person name="Bartschat S."/>
            <person name="Kehr S."/>
            <person name="Marz M."/>
            <person name="Stadler P.F."/>
            <person name="Smith J."/>
            <person name="Kraus R.H."/>
            <person name="Zhao Y."/>
            <person name="Ren L."/>
            <person name="Fei J."/>
            <person name="Morisson M."/>
            <person name="Kaiser P."/>
            <person name="Griffin D.K."/>
            <person name="Rao M."/>
            <person name="Pitel F."/>
            <person name="Wang J."/>
            <person name="Li N."/>
        </authorList>
    </citation>
    <scope>NUCLEOTIDE SEQUENCE [LARGE SCALE GENOMIC DNA]</scope>
</reference>
<gene>
    <name evidence="1" type="ORF">Anapl_08533</name>
</gene>
<evidence type="ECO:0000313" key="1">
    <source>
        <dbReference type="EMBL" id="EOA98319.1"/>
    </source>
</evidence>